<proteinExistence type="predicted"/>
<dbReference type="OrthoDB" id="940440at2"/>
<evidence type="ECO:0000313" key="2">
    <source>
        <dbReference type="Proteomes" id="UP000190897"/>
    </source>
</evidence>
<keyword evidence="2" id="KW-1185">Reference proteome</keyword>
<dbReference type="AlphaFoldDB" id="A0A1T5BUI2"/>
<accession>A0A1T5BUI2</accession>
<dbReference type="STRING" id="651661.SAMN05660293_00618"/>
<name>A0A1T5BUI2_9BACT</name>
<reference evidence="2" key="1">
    <citation type="submission" date="2017-02" db="EMBL/GenBank/DDBJ databases">
        <authorList>
            <person name="Varghese N."/>
            <person name="Submissions S."/>
        </authorList>
    </citation>
    <scope>NUCLEOTIDE SEQUENCE [LARGE SCALE GENOMIC DNA]</scope>
    <source>
        <strain evidence="2">DSM 22270</strain>
    </source>
</reference>
<dbReference type="EMBL" id="FUZA01000001">
    <property type="protein sequence ID" value="SKB50781.1"/>
    <property type="molecule type" value="Genomic_DNA"/>
</dbReference>
<evidence type="ECO:0000313" key="1">
    <source>
        <dbReference type="EMBL" id="SKB50781.1"/>
    </source>
</evidence>
<protein>
    <recommendedName>
        <fullName evidence="3">Heptosyltransferase-2</fullName>
    </recommendedName>
</protein>
<evidence type="ECO:0008006" key="3">
    <source>
        <dbReference type="Google" id="ProtNLM"/>
    </source>
</evidence>
<dbReference type="Proteomes" id="UP000190897">
    <property type="component" value="Unassembled WGS sequence"/>
</dbReference>
<organism evidence="1 2">
    <name type="scientific">Dyadobacter psychrophilus</name>
    <dbReference type="NCBI Taxonomy" id="651661"/>
    <lineage>
        <taxon>Bacteria</taxon>
        <taxon>Pseudomonadati</taxon>
        <taxon>Bacteroidota</taxon>
        <taxon>Cytophagia</taxon>
        <taxon>Cytophagales</taxon>
        <taxon>Spirosomataceae</taxon>
        <taxon>Dyadobacter</taxon>
    </lineage>
</organism>
<sequence length="343" mass="38998">MDRFLTIDSKKGGNGDIWMRLVGFYAVADLLPGFKLRICIPSYFGTLAEFAFGDKLTIVTDNSCKSDLEYTNLGIRHLYKDLLKGKRFISPYQRSVIHDKKKKAFKDYVNTWIFNAADQLGIVQIPAAKWISGYQGYLDIIGIKKLRHISYDDFTNQVEKNHPRLVEKFLTPVPASNDLNIPEDLSEHIVIFPNGTGRQFVPLWWAKKHMPDAYYAFFANDNYAETFKNAGLKTIRFFRSEDIVRLAQEARWTISTDSFPSHLLQTAMDKCTILVTGTLKGRIVSPAFKGKVVDADATCHPCLHLARDLHPLCAAGHSECINWHMHTYTSNILKSVYELAGHS</sequence>
<dbReference type="RefSeq" id="WP_141110174.1">
    <property type="nucleotide sequence ID" value="NZ_FUZA01000001.1"/>
</dbReference>
<gene>
    <name evidence="1" type="ORF">SAMN05660293_00618</name>
</gene>